<sequence length="434" mass="46298">MPVQVTNTIDSVVRLLGALRTGCTVAVIDANAPQPELDRQIGAIDAAFDELVGPAAPATASVATTSLATTSLAGRSGAGRWILMTGGSTGQPRPVVGPRSLAWDTSRGVPLLLRLTGWRPGQVQLVMGPLHHAAPFTCLLDAMLGGNTVVIPSAFTPELLFDLVDEFRVEWTQLTPVHMRLAEPLLGADACRLRSLRAVLHTAAPCPVGTKTAWLDAVGAHRLYEMYAATEGIGTTLCRGPEWRERPGTVGRGVMTRIRILDEHLRDVPVGEVGQVYMRGPDRAVPAAWPAGRPSAGAAVTRGFRTVGDQGRLDRDGYLYLAGRKDDLVLVGGENVYLGEVEAALFTHGGVRDVVVIAVADPMLGASLRAYVVPRDGARLDERSLRAHCRRRLPPSKTPQVFDVVDHVPRNAAGKLQRFRLGGVASQRCGGAGR</sequence>
<keyword evidence="4" id="KW-1185">Reference proteome</keyword>
<protein>
    <submittedName>
        <fullName evidence="3">AMP-binding protein</fullName>
    </submittedName>
</protein>
<dbReference type="InterPro" id="IPR025110">
    <property type="entry name" value="AMP-bd_C"/>
</dbReference>
<feature type="domain" description="AMP-binding enzyme C-terminal" evidence="2">
    <location>
        <begin position="340"/>
        <end position="415"/>
    </location>
</feature>
<proteinExistence type="predicted"/>
<feature type="domain" description="AMP-dependent synthetase/ligase" evidence="1">
    <location>
        <begin position="82"/>
        <end position="281"/>
    </location>
</feature>
<dbReference type="RefSeq" id="WP_163734562.1">
    <property type="nucleotide sequence ID" value="NZ_JAAGOA010000004.1"/>
</dbReference>
<dbReference type="InterPro" id="IPR042099">
    <property type="entry name" value="ANL_N_sf"/>
</dbReference>
<gene>
    <name evidence="3" type="ORF">G1H10_06645</name>
</gene>
<dbReference type="Proteomes" id="UP000475214">
    <property type="component" value="Unassembled WGS sequence"/>
</dbReference>
<dbReference type="Gene3D" id="3.30.300.30">
    <property type="match status" value="1"/>
</dbReference>
<dbReference type="PROSITE" id="PS00455">
    <property type="entry name" value="AMP_BINDING"/>
    <property type="match status" value="1"/>
</dbReference>
<dbReference type="InterPro" id="IPR045851">
    <property type="entry name" value="AMP-bd_C_sf"/>
</dbReference>
<dbReference type="GO" id="GO:0016877">
    <property type="term" value="F:ligase activity, forming carbon-sulfur bonds"/>
    <property type="evidence" value="ECO:0007669"/>
    <property type="project" value="UniProtKB-ARBA"/>
</dbReference>
<comment type="caution">
    <text evidence="3">The sequence shown here is derived from an EMBL/GenBank/DDBJ whole genome shotgun (WGS) entry which is preliminary data.</text>
</comment>
<dbReference type="Pfam" id="PF00501">
    <property type="entry name" value="AMP-binding"/>
    <property type="match status" value="1"/>
</dbReference>
<dbReference type="SUPFAM" id="SSF56801">
    <property type="entry name" value="Acetyl-CoA synthetase-like"/>
    <property type="match status" value="1"/>
</dbReference>
<accession>A0A6L9S4C5</accession>
<dbReference type="InterPro" id="IPR050237">
    <property type="entry name" value="ATP-dep_AMP-bd_enzyme"/>
</dbReference>
<reference evidence="3 4" key="1">
    <citation type="submission" date="2020-02" db="EMBL/GenBank/DDBJ databases">
        <authorList>
            <person name="Li X.-J."/>
            <person name="Han X.-M."/>
        </authorList>
    </citation>
    <scope>NUCLEOTIDE SEQUENCE [LARGE SCALE GENOMIC DNA]</scope>
    <source>
        <strain evidence="3 4">CCTCC AB 2017055</strain>
    </source>
</reference>
<evidence type="ECO:0000259" key="1">
    <source>
        <dbReference type="Pfam" id="PF00501"/>
    </source>
</evidence>
<dbReference type="InterPro" id="IPR000873">
    <property type="entry name" value="AMP-dep_synth/lig_dom"/>
</dbReference>
<dbReference type="Pfam" id="PF13193">
    <property type="entry name" value="AMP-binding_C"/>
    <property type="match status" value="1"/>
</dbReference>
<dbReference type="EMBL" id="JAAGOA010000004">
    <property type="protein sequence ID" value="NED99842.1"/>
    <property type="molecule type" value="Genomic_DNA"/>
</dbReference>
<organism evidence="3 4">
    <name type="scientific">Phytoactinopolyspora halotolerans</name>
    <dbReference type="NCBI Taxonomy" id="1981512"/>
    <lineage>
        <taxon>Bacteria</taxon>
        <taxon>Bacillati</taxon>
        <taxon>Actinomycetota</taxon>
        <taxon>Actinomycetes</taxon>
        <taxon>Jiangellales</taxon>
        <taxon>Jiangellaceae</taxon>
        <taxon>Phytoactinopolyspora</taxon>
    </lineage>
</organism>
<evidence type="ECO:0000313" key="3">
    <source>
        <dbReference type="EMBL" id="NED99842.1"/>
    </source>
</evidence>
<dbReference type="InterPro" id="IPR020845">
    <property type="entry name" value="AMP-binding_CS"/>
</dbReference>
<dbReference type="Gene3D" id="3.40.50.12780">
    <property type="entry name" value="N-terminal domain of ligase-like"/>
    <property type="match status" value="1"/>
</dbReference>
<evidence type="ECO:0000259" key="2">
    <source>
        <dbReference type="Pfam" id="PF13193"/>
    </source>
</evidence>
<dbReference type="AlphaFoldDB" id="A0A6L9S4C5"/>
<evidence type="ECO:0000313" key="4">
    <source>
        <dbReference type="Proteomes" id="UP000475214"/>
    </source>
</evidence>
<dbReference type="PANTHER" id="PTHR43767">
    <property type="entry name" value="LONG-CHAIN-FATTY-ACID--COA LIGASE"/>
    <property type="match status" value="1"/>
</dbReference>
<name>A0A6L9S4C5_9ACTN</name>
<dbReference type="PANTHER" id="PTHR43767:SF10">
    <property type="entry name" value="SURFACTIN SYNTHASE SUBUNIT 1"/>
    <property type="match status" value="1"/>
</dbReference>